<protein>
    <submittedName>
        <fullName evidence="1">Uncharacterized protein</fullName>
    </submittedName>
</protein>
<dbReference type="PATRIC" id="fig|224013.5.peg.4462"/>
<reference evidence="2" key="1">
    <citation type="submission" date="2015-07" db="EMBL/GenBank/DDBJ databases">
        <title>Genome Of Nitrogen-Fixing Cyanobacterium Nostoc piscinale CENA21 From Solimoes/Amazon River Floodplain Sediments And Comparative Genomics To Uncover Biosynthetic Natural Products Potential.</title>
        <authorList>
            <person name="Leao T.F."/>
            <person name="Leao P.N."/>
            <person name="Guimaraes P.I."/>
            <person name="de Melo A.G.C."/>
            <person name="Ramos R.T.J."/>
            <person name="Silva A."/>
            <person name="Fiore M.F."/>
            <person name="Schneider M.P.C."/>
        </authorList>
    </citation>
    <scope>NUCLEOTIDE SEQUENCE [LARGE SCALE GENOMIC DNA]</scope>
    <source>
        <strain evidence="2">CENA21</strain>
    </source>
</reference>
<name>A0A0M5MIS8_9NOSO</name>
<dbReference type="KEGG" id="npz:ACX27_18645"/>
<accession>A0A0M5MIS8</accession>
<dbReference type="Proteomes" id="UP000062645">
    <property type="component" value="Chromosome"/>
</dbReference>
<sequence>MKPVNLAEVLAKTDVELHRLGWTPEQGRKYLIKTYGKRGRTLLTESELLDFLRYLEAQPTPSPREDLFIQVIAQTDQEMQRLGLSVEWGRDYLIKTYGKRSRHLLTQEELLNFLKYLESLATPLDESKY</sequence>
<evidence type="ECO:0000313" key="1">
    <source>
        <dbReference type="EMBL" id="ALF54400.1"/>
    </source>
</evidence>
<dbReference type="AlphaFoldDB" id="A0A0M5MIS8"/>
<reference evidence="1 2" key="2">
    <citation type="journal article" date="2016" name="Genome Announc.">
        <title>Draft Genome Sequence of the N2-Fixing Cyanobacterium Nostoc piscinale CENA21, Isolated from the Brazilian Amazon Floodplain.</title>
        <authorList>
            <person name="Leao T."/>
            <person name="Guimaraes P.I."/>
            <person name="de Melo A.G."/>
            <person name="Ramos R.T."/>
            <person name="Leao P.N."/>
            <person name="Silva A."/>
            <person name="Fiore M.F."/>
            <person name="Schneider M.P."/>
        </authorList>
    </citation>
    <scope>NUCLEOTIDE SEQUENCE [LARGE SCALE GENOMIC DNA]</scope>
    <source>
        <strain evidence="1 2">CENA21</strain>
    </source>
</reference>
<gene>
    <name evidence="1" type="ORF">ACX27_18645</name>
</gene>
<dbReference type="STRING" id="224013.ACX27_18645"/>
<keyword evidence="2" id="KW-1185">Reference proteome</keyword>
<organism evidence="1 2">
    <name type="scientific">Nostoc piscinale CENA21</name>
    <dbReference type="NCBI Taxonomy" id="224013"/>
    <lineage>
        <taxon>Bacteria</taxon>
        <taxon>Bacillati</taxon>
        <taxon>Cyanobacteriota</taxon>
        <taxon>Cyanophyceae</taxon>
        <taxon>Nostocales</taxon>
        <taxon>Nostocaceae</taxon>
        <taxon>Nostoc</taxon>
    </lineage>
</organism>
<dbReference type="EMBL" id="CP012036">
    <property type="protein sequence ID" value="ALF54400.1"/>
    <property type="molecule type" value="Genomic_DNA"/>
</dbReference>
<evidence type="ECO:0000313" key="2">
    <source>
        <dbReference type="Proteomes" id="UP000062645"/>
    </source>
</evidence>
<proteinExistence type="predicted"/>
<dbReference type="OrthoDB" id="482635at2"/>